<keyword evidence="5" id="KW-0998">Cell outer membrane</keyword>
<reference evidence="8" key="1">
    <citation type="submission" date="2018-05" db="EMBL/GenBank/DDBJ databases">
        <authorList>
            <person name="Lanie J.A."/>
            <person name="Ng W.-L."/>
            <person name="Kazmierczak K.M."/>
            <person name="Andrzejewski T.M."/>
            <person name="Davidsen T.M."/>
            <person name="Wayne K.J."/>
            <person name="Tettelin H."/>
            <person name="Glass J.I."/>
            <person name="Rusch D."/>
            <person name="Podicherti R."/>
            <person name="Tsui H.-C.T."/>
            <person name="Winkler M.E."/>
        </authorList>
    </citation>
    <scope>NUCLEOTIDE SEQUENCE</scope>
</reference>
<feature type="domain" description="Type II/III secretion system secretin-like" evidence="6">
    <location>
        <begin position="338"/>
        <end position="491"/>
    </location>
</feature>
<evidence type="ECO:0000256" key="3">
    <source>
        <dbReference type="ARBA" id="ARBA00022729"/>
    </source>
</evidence>
<proteinExistence type="predicted"/>
<dbReference type="NCBIfam" id="TIGR02515">
    <property type="entry name" value="IV_pilus_PilQ"/>
    <property type="match status" value="1"/>
</dbReference>
<evidence type="ECO:0000259" key="7">
    <source>
        <dbReference type="Pfam" id="PF03958"/>
    </source>
</evidence>
<dbReference type="InterPro" id="IPR001775">
    <property type="entry name" value="GspD/PilQ"/>
</dbReference>
<evidence type="ECO:0000313" key="8">
    <source>
        <dbReference type="EMBL" id="SVA32592.1"/>
    </source>
</evidence>
<keyword evidence="4" id="KW-0472">Membrane</keyword>
<protein>
    <submittedName>
        <fullName evidence="8">Uncharacterized protein</fullName>
    </submittedName>
</protein>
<evidence type="ECO:0000256" key="1">
    <source>
        <dbReference type="ARBA" id="ARBA00004370"/>
    </source>
</evidence>
<keyword evidence="2" id="KW-0813">Transport</keyword>
<dbReference type="Gene3D" id="3.30.1370.130">
    <property type="match status" value="1"/>
</dbReference>
<accession>A0A381UWS2</accession>
<dbReference type="InterPro" id="IPR005644">
    <property type="entry name" value="NolW-like"/>
</dbReference>
<dbReference type="InterPro" id="IPR013355">
    <property type="entry name" value="Pilus_4_PilQ"/>
</dbReference>
<keyword evidence="3" id="KW-0732">Signal</keyword>
<dbReference type="Pfam" id="PF03958">
    <property type="entry name" value="Secretin_N"/>
    <property type="match status" value="1"/>
</dbReference>
<dbReference type="PRINTS" id="PR00811">
    <property type="entry name" value="BCTERIALGSPD"/>
</dbReference>
<organism evidence="8">
    <name type="scientific">marine metagenome</name>
    <dbReference type="NCBI Taxonomy" id="408172"/>
    <lineage>
        <taxon>unclassified sequences</taxon>
        <taxon>metagenomes</taxon>
        <taxon>ecological metagenomes</taxon>
    </lineage>
</organism>
<sequence>MSGCAVNKNKSFKHDTPLIKEDIKKIGREEVQKTVEMGPQPSLGEAQKLTKRKKISSQKVRNYLLIPDEYETLKQPITFKFQNIDYKEAMQLMGKIGEINVLVGDEVAGAISAELVDVPWDKAFQALLDMKNYAADIDVASNLIRIHSPGTLTAQENYKSTRAAAVRKKVELEDSVEPIYSEIFRLYYISPAQAKATITELFTSTGQNSYSPIQVTEEHTTRSIIVRGKEKDLDVVDKVIKEIDVRTQQVLIEAFIVEANSDFERALGSRLGGYYSRKGNQVGGIQGTSTGSAGMSSSAAALGSATDTISDFTAAGKTSGIGILRRTGSAVLKTEITALEKLGMGKTISNPKIFTINNQAATITQGEEIPYSSTSSSGADTSFKEAALKMTVTPNIIGDGNVLLDIKVNNDTPNRSNAGDPAINKMEIKTKLLVADGDIVVIGGIKKNTLTNSKQQTPGIGNIPVLGNLFKGKSKTDNMDELLVFIAPRVL</sequence>
<name>A0A381UWS2_9ZZZZ</name>
<evidence type="ECO:0000256" key="5">
    <source>
        <dbReference type="ARBA" id="ARBA00023237"/>
    </source>
</evidence>
<evidence type="ECO:0000259" key="6">
    <source>
        <dbReference type="Pfam" id="PF00263"/>
    </source>
</evidence>
<dbReference type="AlphaFoldDB" id="A0A381UWS2"/>
<comment type="subcellular location">
    <subcellularLocation>
        <location evidence="1">Membrane</location>
    </subcellularLocation>
</comment>
<dbReference type="PANTHER" id="PTHR30604">
    <property type="entry name" value="PROTEIN TRANSPORT PROTEIN HOFQ"/>
    <property type="match status" value="1"/>
</dbReference>
<dbReference type="PANTHER" id="PTHR30604:SF1">
    <property type="entry name" value="DNA UTILIZATION PROTEIN HOFQ"/>
    <property type="match status" value="1"/>
</dbReference>
<dbReference type="InterPro" id="IPR038591">
    <property type="entry name" value="NolW-like_sf"/>
</dbReference>
<dbReference type="InterPro" id="IPR004846">
    <property type="entry name" value="T2SS/T3SS_dom"/>
</dbReference>
<dbReference type="EMBL" id="UINC01007307">
    <property type="protein sequence ID" value="SVA32592.1"/>
    <property type="molecule type" value="Genomic_DNA"/>
</dbReference>
<feature type="domain" description="NolW-like" evidence="7">
    <location>
        <begin position="182"/>
        <end position="249"/>
    </location>
</feature>
<gene>
    <name evidence="8" type="ORF">METZ01_LOCUS85446</name>
</gene>
<dbReference type="Gene3D" id="3.30.1370.120">
    <property type="match status" value="1"/>
</dbReference>
<dbReference type="Pfam" id="PF00263">
    <property type="entry name" value="Secretin"/>
    <property type="match status" value="1"/>
</dbReference>
<evidence type="ECO:0000256" key="2">
    <source>
        <dbReference type="ARBA" id="ARBA00022448"/>
    </source>
</evidence>
<dbReference type="GO" id="GO:0016020">
    <property type="term" value="C:membrane"/>
    <property type="evidence" value="ECO:0007669"/>
    <property type="project" value="UniProtKB-SubCell"/>
</dbReference>
<evidence type="ECO:0000256" key="4">
    <source>
        <dbReference type="ARBA" id="ARBA00023136"/>
    </source>
</evidence>
<dbReference type="InterPro" id="IPR051808">
    <property type="entry name" value="Type_IV_pilus_biogenesis"/>
</dbReference>
<dbReference type="GO" id="GO:0009306">
    <property type="term" value="P:protein secretion"/>
    <property type="evidence" value="ECO:0007669"/>
    <property type="project" value="InterPro"/>
</dbReference>